<name>A0A8H4PWP7_9HYPO</name>
<gene>
    <name evidence="2" type="ORF">G6O67_003399</name>
</gene>
<evidence type="ECO:0000313" key="3">
    <source>
        <dbReference type="Proteomes" id="UP000557566"/>
    </source>
</evidence>
<proteinExistence type="predicted"/>
<keyword evidence="1" id="KW-0732">Signal</keyword>
<evidence type="ECO:0008006" key="4">
    <source>
        <dbReference type="Google" id="ProtNLM"/>
    </source>
</evidence>
<dbReference type="Proteomes" id="UP000557566">
    <property type="component" value="Unassembled WGS sequence"/>
</dbReference>
<evidence type="ECO:0000256" key="1">
    <source>
        <dbReference type="SAM" id="SignalP"/>
    </source>
</evidence>
<evidence type="ECO:0000313" key="2">
    <source>
        <dbReference type="EMBL" id="KAF4511618.1"/>
    </source>
</evidence>
<protein>
    <recommendedName>
        <fullName evidence="4">Proteinase inhibitor I1, Kazal</fullName>
    </recommendedName>
</protein>
<dbReference type="OrthoDB" id="3799394at2759"/>
<dbReference type="AlphaFoldDB" id="A0A8H4PWP7"/>
<feature type="signal peptide" evidence="1">
    <location>
        <begin position="1"/>
        <end position="18"/>
    </location>
</feature>
<accession>A0A8H4PWP7</accession>
<organism evidence="2 3">
    <name type="scientific">Ophiocordyceps sinensis</name>
    <dbReference type="NCBI Taxonomy" id="72228"/>
    <lineage>
        <taxon>Eukaryota</taxon>
        <taxon>Fungi</taxon>
        <taxon>Dikarya</taxon>
        <taxon>Ascomycota</taxon>
        <taxon>Pezizomycotina</taxon>
        <taxon>Sordariomycetes</taxon>
        <taxon>Hypocreomycetidae</taxon>
        <taxon>Hypocreales</taxon>
        <taxon>Ophiocordycipitaceae</taxon>
        <taxon>Ophiocordyceps</taxon>
    </lineage>
</organism>
<sequence length="126" mass="13398">MLFSLLAALALTSPRALALAGPTDYKKPLYPACGGHTVKPLSCDEKSICVDDPRNPRSCGMACDVPGICIPKSVQTCEHPGQACFKGLRCYKDPRAECGSRYGRYGSSGHGKDKCKGICLSAKQDS</sequence>
<dbReference type="EMBL" id="JAAVMX010000003">
    <property type="protein sequence ID" value="KAF4511618.1"/>
    <property type="molecule type" value="Genomic_DNA"/>
</dbReference>
<keyword evidence="3" id="KW-1185">Reference proteome</keyword>
<feature type="chain" id="PRO_5034995828" description="Proteinase inhibitor I1, Kazal" evidence="1">
    <location>
        <begin position="19"/>
        <end position="126"/>
    </location>
</feature>
<comment type="caution">
    <text evidence="2">The sequence shown here is derived from an EMBL/GenBank/DDBJ whole genome shotgun (WGS) entry which is preliminary data.</text>
</comment>
<reference evidence="2 3" key="1">
    <citation type="journal article" date="2020" name="Genome Biol. Evol.">
        <title>A new high-quality draft genome assembly of the Chinese cordyceps Ophiocordyceps sinensis.</title>
        <authorList>
            <person name="Shu R."/>
            <person name="Zhang J."/>
            <person name="Meng Q."/>
            <person name="Zhang H."/>
            <person name="Zhou G."/>
            <person name="Li M."/>
            <person name="Wu P."/>
            <person name="Zhao Y."/>
            <person name="Chen C."/>
            <person name="Qin Q."/>
        </authorList>
    </citation>
    <scope>NUCLEOTIDE SEQUENCE [LARGE SCALE GENOMIC DNA]</scope>
    <source>
        <strain evidence="2 3">IOZ07</strain>
    </source>
</reference>